<sequence length="365" mass="40733">ALASTPNAPSPGGGGGDLCSFPRLSSPPLSSPFIPCPVGGNGGHRADSSCRRGGAAAAALHRGRRAGGQRDVRPPRAGHRRRAARARLRLHPLSAEHTRHVAGADPEGQGRRSGRHRDLRLLGHPRAREGTVRLRGPQGPGRVRQDRRRRRPVRAPPHRTLRLRRVELRRLPAVAALHPRHQVPHRQRAFQGGDAALHSQGGGHHEGGGAVRVAGRAHHLVPDRERIRQHRLGVRGARKGVHAVGGRDGRLARHRRALGHVPAGRRAGPPHQHLQRLLLRPVHAQLRRQAQDVDRELERLVPLVWRRRPLPPRRGPGLRRRQVLPARRHLPELLHVPWRDQPRPQLGGALHRHQLRLRCPHRRVR</sequence>
<feature type="region of interest" description="Disordered" evidence="1">
    <location>
        <begin position="131"/>
        <end position="155"/>
    </location>
</feature>
<protein>
    <submittedName>
        <fullName evidence="2">Beta-galactosidase</fullName>
    </submittedName>
</protein>
<dbReference type="AlphaFoldDB" id="A0A1D6JWK0"/>
<organism evidence="2">
    <name type="scientific">Zea mays</name>
    <name type="common">Maize</name>
    <dbReference type="NCBI Taxonomy" id="4577"/>
    <lineage>
        <taxon>Eukaryota</taxon>
        <taxon>Viridiplantae</taxon>
        <taxon>Streptophyta</taxon>
        <taxon>Embryophyta</taxon>
        <taxon>Tracheophyta</taxon>
        <taxon>Spermatophyta</taxon>
        <taxon>Magnoliopsida</taxon>
        <taxon>Liliopsida</taxon>
        <taxon>Poales</taxon>
        <taxon>Poaceae</taxon>
        <taxon>PACMAD clade</taxon>
        <taxon>Panicoideae</taxon>
        <taxon>Andropogonodae</taxon>
        <taxon>Andropogoneae</taxon>
        <taxon>Tripsacinae</taxon>
        <taxon>Zea</taxon>
    </lineage>
</organism>
<feature type="non-terminal residue" evidence="2">
    <location>
        <position position="1"/>
    </location>
</feature>
<name>A0A1D6JWK0_MAIZE</name>
<accession>A0A1D6JWK0</accession>
<feature type="compositionally biased region" description="Low complexity" evidence="1">
    <location>
        <begin position="51"/>
        <end position="60"/>
    </location>
</feature>
<gene>
    <name evidence="2" type="ORF">ZEAMMB73_Zm00001d028474</name>
</gene>
<evidence type="ECO:0000256" key="1">
    <source>
        <dbReference type="SAM" id="MobiDB-lite"/>
    </source>
</evidence>
<feature type="compositionally biased region" description="Basic residues" evidence="1">
    <location>
        <begin position="145"/>
        <end position="155"/>
    </location>
</feature>
<evidence type="ECO:0000313" key="2">
    <source>
        <dbReference type="EMBL" id="ONL96128.1"/>
    </source>
</evidence>
<feature type="region of interest" description="Disordered" evidence="1">
    <location>
        <begin position="1"/>
        <end position="116"/>
    </location>
</feature>
<reference evidence="2" key="1">
    <citation type="submission" date="2015-12" db="EMBL/GenBank/DDBJ databases">
        <title>Update maize B73 reference genome by single molecule sequencing technologies.</title>
        <authorList>
            <consortium name="Maize Genome Sequencing Project"/>
            <person name="Ware D."/>
        </authorList>
    </citation>
    <scope>NUCLEOTIDE SEQUENCE [LARGE SCALE GENOMIC DNA]</scope>
    <source>
        <tissue evidence="2">Seedling</tissue>
    </source>
</reference>
<feature type="compositionally biased region" description="Basic residues" evidence="1">
    <location>
        <begin position="76"/>
        <end position="90"/>
    </location>
</feature>
<proteinExistence type="predicted"/>
<feature type="compositionally biased region" description="Low complexity" evidence="1">
    <location>
        <begin position="133"/>
        <end position="142"/>
    </location>
</feature>
<dbReference type="EMBL" id="CM007647">
    <property type="protein sequence ID" value="ONL96128.1"/>
    <property type="molecule type" value="Genomic_DNA"/>
</dbReference>
<feature type="compositionally biased region" description="Low complexity" evidence="1">
    <location>
        <begin position="18"/>
        <end position="37"/>
    </location>
</feature>